<gene>
    <name evidence="2" type="ORF">ACH46_13305</name>
</gene>
<proteinExistence type="predicted"/>
<dbReference type="AlphaFoldDB" id="A0A0N9MS36"/>
<dbReference type="STRING" id="1136941.ACH46_13305"/>
<feature type="region of interest" description="Disordered" evidence="1">
    <location>
        <begin position="269"/>
        <end position="302"/>
    </location>
</feature>
<protein>
    <submittedName>
        <fullName evidence="2">Uncharacterized protein</fullName>
    </submittedName>
</protein>
<dbReference type="KEGG" id="goq:ACH46_13305"/>
<evidence type="ECO:0000313" key="2">
    <source>
        <dbReference type="EMBL" id="ALG85276.1"/>
    </source>
</evidence>
<evidence type="ECO:0000313" key="3">
    <source>
        <dbReference type="Proteomes" id="UP000063789"/>
    </source>
</evidence>
<keyword evidence="3" id="KW-1185">Reference proteome</keyword>
<name>A0A0N9MS36_9ACTN</name>
<dbReference type="PATRIC" id="fig|1136941.3.peg.2707"/>
<accession>A0A0N9MS36</accession>
<evidence type="ECO:0000256" key="1">
    <source>
        <dbReference type="SAM" id="MobiDB-lite"/>
    </source>
</evidence>
<dbReference type="Proteomes" id="UP000063789">
    <property type="component" value="Chromosome"/>
</dbReference>
<reference evidence="2 3" key="2">
    <citation type="journal article" date="2017" name="Int. J. Syst. Evol. Microbiol.">
        <title>Gordonia phthalatica sp. nov., a di-n-butyl phthalate-degrading bacterium isolated from activated sludge.</title>
        <authorList>
            <person name="Jin D."/>
            <person name="Kong X."/>
            <person name="Jia M."/>
            <person name="Yu X."/>
            <person name="Wang X."/>
            <person name="Zhuang X."/>
            <person name="Deng Y."/>
            <person name="Bai Z."/>
        </authorList>
    </citation>
    <scope>NUCLEOTIDE SEQUENCE [LARGE SCALE GENOMIC DNA]</scope>
    <source>
        <strain evidence="2 3">QH-11</strain>
    </source>
</reference>
<organism evidence="2 3">
    <name type="scientific">Gordonia phthalatica</name>
    <dbReference type="NCBI Taxonomy" id="1136941"/>
    <lineage>
        <taxon>Bacteria</taxon>
        <taxon>Bacillati</taxon>
        <taxon>Actinomycetota</taxon>
        <taxon>Actinomycetes</taxon>
        <taxon>Mycobacteriales</taxon>
        <taxon>Gordoniaceae</taxon>
        <taxon>Gordonia</taxon>
    </lineage>
</organism>
<reference evidence="3" key="1">
    <citation type="submission" date="2015-06" db="EMBL/GenBank/DDBJ databases">
        <title>Complete genome sequence and metabolic analysis of phthalate degradation pathway in Gordonia sp. QH-11.</title>
        <authorList>
            <person name="Jin D."/>
            <person name="Kong X."/>
            <person name="Bai Z."/>
        </authorList>
    </citation>
    <scope>NUCLEOTIDE SEQUENCE [LARGE SCALE GENOMIC DNA]</scope>
    <source>
        <strain evidence="3">QH-11</strain>
    </source>
</reference>
<dbReference type="EMBL" id="CP011853">
    <property type="protein sequence ID" value="ALG85276.1"/>
    <property type="molecule type" value="Genomic_DNA"/>
</dbReference>
<sequence>MVRRLSDEELTVLVTLEFANVVGSHIPKKQKDTRDRYEDALAVVRDLYIAELSAQTGTEQLPPELATLVSGRMPTLPRVWDLSETIRRVVVLAYSNAVAPYEIDTGGCCVALAAAGVALLAAGPIGIAMAGAAGAAGAAAITSGLAAFGPGGMVGGLAMLSSLAGTGGMVAAAAATARPGANAVVLDPTSIAIQVSIAHALKKVGEEFDGGLWERVTLAEGELSSQINRLESYSDAKSASLERLNAARDVIKSLLDYMKKHGLVPDAVVPAISDPDGDDDGGPETAVRSARCSDGSRADIIR</sequence>